<accession>A0ABV1I9F4</accession>
<name>A0ABV1I9F4_9FIRM</name>
<keyword evidence="2" id="KW-0489">Methyltransferase</keyword>
<dbReference type="Gene3D" id="2.20.25.110">
    <property type="entry name" value="S-adenosyl-L-methionine-dependent methyltransferases"/>
    <property type="match status" value="1"/>
</dbReference>
<proteinExistence type="predicted"/>
<keyword evidence="3" id="KW-1185">Reference proteome</keyword>
<reference evidence="2 3" key="1">
    <citation type="submission" date="2024-04" db="EMBL/GenBank/DDBJ databases">
        <title>Human intestinal bacterial collection.</title>
        <authorList>
            <person name="Pauvert C."/>
            <person name="Hitch T.C.A."/>
            <person name="Clavel T."/>
        </authorList>
    </citation>
    <scope>NUCLEOTIDE SEQUENCE [LARGE SCALE GENOMIC DNA]</scope>
    <source>
        <strain evidence="2 3">CLA-AA-H181</strain>
    </source>
</reference>
<dbReference type="InterPro" id="IPR041698">
    <property type="entry name" value="Methyltransf_25"/>
</dbReference>
<evidence type="ECO:0000259" key="1">
    <source>
        <dbReference type="Pfam" id="PF13649"/>
    </source>
</evidence>
<dbReference type="InterPro" id="IPR029063">
    <property type="entry name" value="SAM-dependent_MTases_sf"/>
</dbReference>
<evidence type="ECO:0000313" key="2">
    <source>
        <dbReference type="EMBL" id="MEQ2592855.1"/>
    </source>
</evidence>
<dbReference type="GO" id="GO:0032259">
    <property type="term" value="P:methylation"/>
    <property type="evidence" value="ECO:0007669"/>
    <property type="project" value="UniProtKB-KW"/>
</dbReference>
<sequence>MNAYEVFASVYDELMDNIPYDDWCTYIIEVLRKYGVDEGLICELGCGTGEITERLADAGYDMIGIDNSYEMLEVANEKKLDTGHESILYLMQDMREFELFGTVNAIVCVCDSINYLTELADITHVFRLANNYLESKGIFICDFKTRHYFKDVVADSTIAEDRDDVSFIWDNYYDTETDINELALSLFLPEYPEYPESGIEPDDECPLYRKYQEFHYQRGLTLDDMRKCVADSGMELVAMYDAFTWQPATDSSERVYVVARETHQNNKHYE</sequence>
<dbReference type="EMBL" id="JBBNGJ010000005">
    <property type="protein sequence ID" value="MEQ2592855.1"/>
    <property type="molecule type" value="Genomic_DNA"/>
</dbReference>
<keyword evidence="2" id="KW-0808">Transferase</keyword>
<feature type="domain" description="Methyltransferase" evidence="1">
    <location>
        <begin position="41"/>
        <end position="137"/>
    </location>
</feature>
<dbReference type="Gene3D" id="3.40.50.150">
    <property type="entry name" value="Vaccinia Virus protein VP39"/>
    <property type="match status" value="1"/>
</dbReference>
<dbReference type="Pfam" id="PF13649">
    <property type="entry name" value="Methyltransf_25"/>
    <property type="match status" value="1"/>
</dbReference>
<dbReference type="EC" id="2.1.1.-" evidence="2"/>
<gene>
    <name evidence="2" type="ORF">AAAU18_08045</name>
</gene>
<dbReference type="GO" id="GO:0008168">
    <property type="term" value="F:methyltransferase activity"/>
    <property type="evidence" value="ECO:0007669"/>
    <property type="project" value="UniProtKB-KW"/>
</dbReference>
<dbReference type="CDD" id="cd02440">
    <property type="entry name" value="AdoMet_MTases"/>
    <property type="match status" value="1"/>
</dbReference>
<organism evidence="2 3">
    <name type="scientific">Coprococcus aceti</name>
    <dbReference type="NCBI Taxonomy" id="2981786"/>
    <lineage>
        <taxon>Bacteria</taxon>
        <taxon>Bacillati</taxon>
        <taxon>Bacillota</taxon>
        <taxon>Clostridia</taxon>
        <taxon>Lachnospirales</taxon>
        <taxon>Lachnospiraceae</taxon>
        <taxon>Coprococcus</taxon>
    </lineage>
</organism>
<comment type="caution">
    <text evidence="2">The sequence shown here is derived from an EMBL/GenBank/DDBJ whole genome shotgun (WGS) entry which is preliminary data.</text>
</comment>
<dbReference type="Proteomes" id="UP001494672">
    <property type="component" value="Unassembled WGS sequence"/>
</dbReference>
<dbReference type="SUPFAM" id="SSF53335">
    <property type="entry name" value="S-adenosyl-L-methionine-dependent methyltransferases"/>
    <property type="match status" value="1"/>
</dbReference>
<evidence type="ECO:0000313" key="3">
    <source>
        <dbReference type="Proteomes" id="UP001494672"/>
    </source>
</evidence>
<dbReference type="RefSeq" id="WP_349093119.1">
    <property type="nucleotide sequence ID" value="NZ_JBBNGJ010000005.1"/>
</dbReference>
<protein>
    <submittedName>
        <fullName evidence="2">Class I SAM-dependent methyltransferase</fullName>
        <ecNumber evidence="2">2.1.1.-</ecNumber>
    </submittedName>
</protein>